<feature type="domain" description="GIY-YIG" evidence="1">
    <location>
        <begin position="12"/>
        <end position="96"/>
    </location>
</feature>
<evidence type="ECO:0000259" key="1">
    <source>
        <dbReference type="PROSITE" id="PS50164"/>
    </source>
</evidence>
<comment type="caution">
    <text evidence="2">The sequence shown here is derived from an EMBL/GenBank/DDBJ whole genome shotgun (WGS) entry which is preliminary data.</text>
</comment>
<name>A0ABP9R0W7_9GAMM</name>
<gene>
    <name evidence="2" type="ORF">GCM10023342_02870</name>
</gene>
<keyword evidence="3" id="KW-1185">Reference proteome</keyword>
<dbReference type="PROSITE" id="PS50164">
    <property type="entry name" value="GIY_YIG"/>
    <property type="match status" value="1"/>
</dbReference>
<accession>A0ABP9R0W7</accession>
<proteinExistence type="predicted"/>
<dbReference type="Proteomes" id="UP001500074">
    <property type="component" value="Unassembled WGS sequence"/>
</dbReference>
<evidence type="ECO:0000313" key="3">
    <source>
        <dbReference type="Proteomes" id="UP001500074"/>
    </source>
</evidence>
<dbReference type="Pfam" id="PF22945">
    <property type="entry name" value="LEM-3_GIY-YIG"/>
    <property type="match status" value="1"/>
</dbReference>
<reference evidence="3" key="1">
    <citation type="journal article" date="2019" name="Int. J. Syst. Evol. Microbiol.">
        <title>The Global Catalogue of Microorganisms (GCM) 10K type strain sequencing project: providing services to taxonomists for standard genome sequencing and annotation.</title>
        <authorList>
            <consortium name="The Broad Institute Genomics Platform"/>
            <consortium name="The Broad Institute Genome Sequencing Center for Infectious Disease"/>
            <person name="Wu L."/>
            <person name="Ma J."/>
        </authorList>
    </citation>
    <scope>NUCLEOTIDE SEQUENCE [LARGE SCALE GENOMIC DNA]</scope>
    <source>
        <strain evidence="3">JCM 18472</strain>
    </source>
</reference>
<dbReference type="EMBL" id="BAABKI010000003">
    <property type="protein sequence ID" value="GAA5170031.1"/>
    <property type="molecule type" value="Genomic_DNA"/>
</dbReference>
<sequence>MLASVMPWGAMSNYYVYVYIDPRNFEEFYYGKGKGSRKHAHLNDDSDSEKSRRIKAIKKEGLEPIIRVIARNLSGHDALLVEKTLLWKLGKQLTNISSGHYADNFRPHDSLHKYLSGFDFQNGLYYYNVGEGPHRNWDDYVSHGFISAGQAPRFRDAMLGLQAGDFVAAYLKRHGFVGVGQITQSARPVRDVLVGGIPLLQKELVCPNISENSNDLDKSEYVALVDWISTVPRNEAKWKPKNGLFTSQLVRASLDGQPETVKYLEQEFAVDFAELLA</sequence>
<evidence type="ECO:0000313" key="2">
    <source>
        <dbReference type="EMBL" id="GAA5170031.1"/>
    </source>
</evidence>
<protein>
    <recommendedName>
        <fullName evidence="1">GIY-YIG domain-containing protein</fullName>
    </recommendedName>
</protein>
<dbReference type="CDD" id="cd10440">
    <property type="entry name" value="GIY-YIG_COG3680"/>
    <property type="match status" value="1"/>
</dbReference>
<dbReference type="InterPro" id="IPR000305">
    <property type="entry name" value="GIY-YIG_endonuc"/>
</dbReference>
<organism evidence="2 3">
    <name type="scientific">Modicisalibacter zincidurans</name>
    <dbReference type="NCBI Taxonomy" id="1178777"/>
    <lineage>
        <taxon>Bacteria</taxon>
        <taxon>Pseudomonadati</taxon>
        <taxon>Pseudomonadota</taxon>
        <taxon>Gammaproteobacteria</taxon>
        <taxon>Oceanospirillales</taxon>
        <taxon>Halomonadaceae</taxon>
        <taxon>Modicisalibacter</taxon>
    </lineage>
</organism>